<dbReference type="RefSeq" id="WP_066874385.1">
    <property type="nucleotide sequence ID" value="NZ_LNQB01000072.1"/>
</dbReference>
<dbReference type="EMBL" id="LNQB01000072">
    <property type="protein sequence ID" value="OAP45500.1"/>
    <property type="molecule type" value="Genomic_DNA"/>
</dbReference>
<sequence>MRPLQASSTVPLYPEDLAALQRVFDRLCRDYRWPRDSAQAQRYGRMLIEEYQAGTRDEWLLLRAGHSFVNRSHERRRPA</sequence>
<evidence type="ECO:0000313" key="1">
    <source>
        <dbReference type="EMBL" id="OAP45500.1"/>
    </source>
</evidence>
<dbReference type="AlphaFoldDB" id="A0A178YDE6"/>
<protein>
    <submittedName>
        <fullName evidence="1">Uncharacterized protein</fullName>
    </submittedName>
</protein>
<proteinExistence type="predicted"/>
<organism evidence="1 2">
    <name type="scientific">Sinorhizobium saheli</name>
    <dbReference type="NCBI Taxonomy" id="36856"/>
    <lineage>
        <taxon>Bacteria</taxon>
        <taxon>Pseudomonadati</taxon>
        <taxon>Pseudomonadota</taxon>
        <taxon>Alphaproteobacteria</taxon>
        <taxon>Hyphomicrobiales</taxon>
        <taxon>Rhizobiaceae</taxon>
        <taxon>Sinorhizobium/Ensifer group</taxon>
        <taxon>Sinorhizobium</taxon>
    </lineage>
</organism>
<dbReference type="Proteomes" id="UP000078507">
    <property type="component" value="Unassembled WGS sequence"/>
</dbReference>
<keyword evidence="2" id="KW-1185">Reference proteome</keyword>
<accession>A0A178YDE6</accession>
<gene>
    <name evidence="1" type="ORF">ATB98_25855</name>
</gene>
<comment type="caution">
    <text evidence="1">The sequence shown here is derived from an EMBL/GenBank/DDBJ whole genome shotgun (WGS) entry which is preliminary data.</text>
</comment>
<evidence type="ECO:0000313" key="2">
    <source>
        <dbReference type="Proteomes" id="UP000078507"/>
    </source>
</evidence>
<reference evidence="1 2" key="1">
    <citation type="submission" date="2015-11" db="EMBL/GenBank/DDBJ databases">
        <title>Ensifer anhuiense sp. nov., an effective nitrogen fixation bacterium with Glycine soja.</title>
        <authorList>
            <person name="Yan H."/>
            <person name="Chen W."/>
        </authorList>
    </citation>
    <scope>NUCLEOTIDE SEQUENCE [LARGE SCALE GENOMIC DNA]</scope>
    <source>
        <strain evidence="1 2">LMG 7837</strain>
    </source>
</reference>
<name>A0A178YDE6_SINSA</name>